<proteinExistence type="predicted"/>
<gene>
    <name evidence="2" type="ORF">O3P69_012233</name>
</gene>
<evidence type="ECO:0000256" key="1">
    <source>
        <dbReference type="SAM" id="MobiDB-lite"/>
    </source>
</evidence>
<keyword evidence="3" id="KW-1185">Reference proteome</keyword>
<dbReference type="Proteomes" id="UP001487740">
    <property type="component" value="Unassembled WGS sequence"/>
</dbReference>
<comment type="caution">
    <text evidence="2">The sequence shown here is derived from an EMBL/GenBank/DDBJ whole genome shotgun (WGS) entry which is preliminary data.</text>
</comment>
<reference evidence="2 3" key="1">
    <citation type="submission" date="2023-03" db="EMBL/GenBank/DDBJ databases">
        <title>High-quality genome of Scylla paramamosain provides insights in environmental adaptation.</title>
        <authorList>
            <person name="Zhang L."/>
        </authorList>
    </citation>
    <scope>NUCLEOTIDE SEQUENCE [LARGE SCALE GENOMIC DNA]</scope>
    <source>
        <strain evidence="2">LZ_2023a</strain>
        <tissue evidence="2">Muscle</tissue>
    </source>
</reference>
<dbReference type="EMBL" id="JARAKH010000033">
    <property type="protein sequence ID" value="KAK8385264.1"/>
    <property type="molecule type" value="Genomic_DNA"/>
</dbReference>
<evidence type="ECO:0000313" key="2">
    <source>
        <dbReference type="EMBL" id="KAK8385264.1"/>
    </source>
</evidence>
<organism evidence="2 3">
    <name type="scientific">Scylla paramamosain</name>
    <name type="common">Mud crab</name>
    <dbReference type="NCBI Taxonomy" id="85552"/>
    <lineage>
        <taxon>Eukaryota</taxon>
        <taxon>Metazoa</taxon>
        <taxon>Ecdysozoa</taxon>
        <taxon>Arthropoda</taxon>
        <taxon>Crustacea</taxon>
        <taxon>Multicrustacea</taxon>
        <taxon>Malacostraca</taxon>
        <taxon>Eumalacostraca</taxon>
        <taxon>Eucarida</taxon>
        <taxon>Decapoda</taxon>
        <taxon>Pleocyemata</taxon>
        <taxon>Brachyura</taxon>
        <taxon>Eubrachyura</taxon>
        <taxon>Portunoidea</taxon>
        <taxon>Portunidae</taxon>
        <taxon>Portuninae</taxon>
        <taxon>Scylla</taxon>
    </lineage>
</organism>
<protein>
    <submittedName>
        <fullName evidence="2">Uncharacterized protein</fullName>
    </submittedName>
</protein>
<feature type="region of interest" description="Disordered" evidence="1">
    <location>
        <begin position="93"/>
        <end position="126"/>
    </location>
</feature>
<name>A0AAW0TC78_SCYPA</name>
<evidence type="ECO:0000313" key="3">
    <source>
        <dbReference type="Proteomes" id="UP001487740"/>
    </source>
</evidence>
<accession>A0AAW0TC78</accession>
<feature type="compositionally biased region" description="Basic and acidic residues" evidence="1">
    <location>
        <begin position="1"/>
        <end position="10"/>
    </location>
</feature>
<dbReference type="AlphaFoldDB" id="A0AAW0TC78"/>
<sequence length="126" mass="14189">MRWQWRERRPQQRGSHRMGTKEEVVTVATSLPTQAAAPGSAEEGDTAVRQRLPEKGVHGLGRIELTVKYGPRNNLIIVVHRVLNLPVEDDGRAARPLREAVPPPRPQQGQQAQDRRDQGQLQPTVR</sequence>
<feature type="region of interest" description="Disordered" evidence="1">
    <location>
        <begin position="1"/>
        <end position="23"/>
    </location>
</feature>